<protein>
    <submittedName>
        <fullName evidence="1">Uncharacterized protein</fullName>
    </submittedName>
</protein>
<keyword evidence="2" id="KW-1185">Reference proteome</keyword>
<reference evidence="1 2" key="1">
    <citation type="journal article" date="2018" name="Genes (Basel)">
        <title>Complete Genome Sequence of the Model Halovirus PhiH1 (PhiH1).</title>
        <authorList>
            <person name="Dyall-Smith M."/>
            <person name="Pfeifer F."/>
            <person name="Witte A."/>
            <person name="Oesterhelt D."/>
            <person name="Pfeiffer F."/>
        </authorList>
    </citation>
    <scope>NUCLEOTIDE SEQUENCE [LARGE SCALE GENOMIC DNA]</scope>
    <source>
        <strain evidence="1">Variant phiH1</strain>
    </source>
</reference>
<evidence type="ECO:0000313" key="1">
    <source>
        <dbReference type="EMBL" id="AYM00278.1"/>
    </source>
</evidence>
<organismHost>
    <name type="scientific">Halobacterium salinarum</name>
    <name type="common">Halobacterium halobium</name>
    <dbReference type="NCBI Taxonomy" id="2242"/>
</organismHost>
<name>A0A3G1ZKS5_BPPHH</name>
<dbReference type="Proteomes" id="UP000277198">
    <property type="component" value="Segment"/>
</dbReference>
<sequence>MTTVTDDGLEWQGDRAISDVPKIDTIALGTGQNEENGASELGNEVHRADVNNSNVELLETGDLGEFEAVIRVKGGTEVPANTEISEISVIAGGSDGGGTTVIIDEFASVPVGDGHTEEFTVPVNPQR</sequence>
<organism evidence="1 2">
    <name type="scientific">Halobacterium phage phiH</name>
    <name type="common">Bacteriophage phi-H</name>
    <dbReference type="NCBI Taxonomy" id="169684"/>
    <lineage>
        <taxon>Viruses</taxon>
        <taxon>Duplodnaviria</taxon>
        <taxon>Heunggongvirae</taxon>
        <taxon>Uroviricota</taxon>
        <taxon>Caudoviricetes</taxon>
        <taxon>Vertoviridae</taxon>
        <taxon>Myohalovirus</taxon>
        <taxon>Myohalovirus spontanei</taxon>
        <taxon>Myohalovirus phiH</taxon>
    </lineage>
</organism>
<accession>A0A3G1ZKS5</accession>
<dbReference type="EMBL" id="MK002701">
    <property type="protein sequence ID" value="AYM00278.1"/>
    <property type="molecule type" value="Genomic_DNA"/>
</dbReference>
<gene>
    <name evidence="1" type="ORF">PhiH1_155</name>
</gene>
<evidence type="ECO:0000313" key="2">
    <source>
        <dbReference type="Proteomes" id="UP000277198"/>
    </source>
</evidence>
<proteinExistence type="predicted"/>